<dbReference type="EMBL" id="CM023484">
    <property type="protein sequence ID" value="KAH6932838.1"/>
    <property type="molecule type" value="Genomic_DNA"/>
</dbReference>
<evidence type="ECO:0000313" key="2">
    <source>
        <dbReference type="Proteomes" id="UP000821845"/>
    </source>
</evidence>
<gene>
    <name evidence="1" type="ORF">HPB50_010232</name>
</gene>
<protein>
    <submittedName>
        <fullName evidence="1">Uncharacterized protein</fullName>
    </submittedName>
</protein>
<dbReference type="Proteomes" id="UP000821845">
    <property type="component" value="Chromosome 4"/>
</dbReference>
<organism evidence="1 2">
    <name type="scientific">Hyalomma asiaticum</name>
    <name type="common">Tick</name>
    <dbReference type="NCBI Taxonomy" id="266040"/>
    <lineage>
        <taxon>Eukaryota</taxon>
        <taxon>Metazoa</taxon>
        <taxon>Ecdysozoa</taxon>
        <taxon>Arthropoda</taxon>
        <taxon>Chelicerata</taxon>
        <taxon>Arachnida</taxon>
        <taxon>Acari</taxon>
        <taxon>Parasitiformes</taxon>
        <taxon>Ixodida</taxon>
        <taxon>Ixodoidea</taxon>
        <taxon>Ixodidae</taxon>
        <taxon>Hyalomminae</taxon>
        <taxon>Hyalomma</taxon>
    </lineage>
</organism>
<keyword evidence="2" id="KW-1185">Reference proteome</keyword>
<sequence>MQKLIEVFTRFGYPKELITDNASYFTSKLFVDSSAALSIKHKRTTTYHAQANPTERVNHNIKHMLVAFAGTHKEWDNCIPEIGFAIRTTMKRSTGFTSATLNLGRELMNPVEHTLQERSSELVASSACADYAAGLRSKVQEALCKARRNLRTARAEQKAQYDCCHRDVQYKVGDLVLRRNHFLSDASKKFSASLAPKWTGPYRVKEIVSSLVYKLADLQLRPISGPVHVCELKPYYDRGNEWPEGNALPPSQAAASGGTARRSSPVRRYNLRSRRN</sequence>
<evidence type="ECO:0000313" key="1">
    <source>
        <dbReference type="EMBL" id="KAH6932838.1"/>
    </source>
</evidence>
<proteinExistence type="predicted"/>
<reference evidence="1" key="1">
    <citation type="submission" date="2020-05" db="EMBL/GenBank/DDBJ databases">
        <title>Large-scale comparative analyses of tick genomes elucidate their genetic diversity and vector capacities.</title>
        <authorList>
            <person name="Jia N."/>
            <person name="Wang J."/>
            <person name="Shi W."/>
            <person name="Du L."/>
            <person name="Sun Y."/>
            <person name="Zhan W."/>
            <person name="Jiang J."/>
            <person name="Wang Q."/>
            <person name="Zhang B."/>
            <person name="Ji P."/>
            <person name="Sakyi L.B."/>
            <person name="Cui X."/>
            <person name="Yuan T."/>
            <person name="Jiang B."/>
            <person name="Yang W."/>
            <person name="Lam T.T.-Y."/>
            <person name="Chang Q."/>
            <person name="Ding S."/>
            <person name="Wang X."/>
            <person name="Zhu J."/>
            <person name="Ruan X."/>
            <person name="Zhao L."/>
            <person name="Wei J."/>
            <person name="Que T."/>
            <person name="Du C."/>
            <person name="Cheng J."/>
            <person name="Dai P."/>
            <person name="Han X."/>
            <person name="Huang E."/>
            <person name="Gao Y."/>
            <person name="Liu J."/>
            <person name="Shao H."/>
            <person name="Ye R."/>
            <person name="Li L."/>
            <person name="Wei W."/>
            <person name="Wang X."/>
            <person name="Wang C."/>
            <person name="Yang T."/>
            <person name="Huo Q."/>
            <person name="Li W."/>
            <person name="Guo W."/>
            <person name="Chen H."/>
            <person name="Zhou L."/>
            <person name="Ni X."/>
            <person name="Tian J."/>
            <person name="Zhou Y."/>
            <person name="Sheng Y."/>
            <person name="Liu T."/>
            <person name="Pan Y."/>
            <person name="Xia L."/>
            <person name="Li J."/>
            <person name="Zhao F."/>
            <person name="Cao W."/>
        </authorList>
    </citation>
    <scope>NUCLEOTIDE SEQUENCE</scope>
    <source>
        <strain evidence="1">Hyas-2018</strain>
    </source>
</reference>
<name>A0ACB7SGH1_HYAAI</name>
<comment type="caution">
    <text evidence="1">The sequence shown here is derived from an EMBL/GenBank/DDBJ whole genome shotgun (WGS) entry which is preliminary data.</text>
</comment>
<accession>A0ACB7SGH1</accession>